<sequence length="628" mass="72845">MEDLFGQIECRSKSDSTVMRILRSAMDKAHEKLQSKDGPIEFLLERSTFYELAAILVEGGLNIVQEETDTLEGNTCDKILSDLMEIKNWLQGRIQDMKTLIIEKDRELTESTENESKLREELEIKERELAFLHEKLEPGQLKNEDFRKLKNSVDLQVWNIKQKLEDEKKSLNTETRKRKSRLSSPNLSFDFLENEKSGNSFLTEGIERFSFLKSKSELSGPDKNLIRRMSSDIDILKETLDVAFGRMHSAEVLPLEKQWMWSIERDIESVLVKGFVSNLEEHFDVELKKEVGLLEDNCLLKEDIYMVFLREISKASELEKDAFALESLVQKDVYQFVIIQAVKDFQAHFQESEALKQLDFQERTKSLWDSDNLEEDTFRGEESLIQKLDSMLKCVEAEEDLMLKASSEIKEHSANNSLVISNCEEMDERRTIEWLINDDESMFNSVSEKLERALQQLYTSKELLAELGQSLEEVSEDVELNNVPIIEDEKKQLLFGEEDNRVLRGVQSDHVLAKIMHFEQVVGNVEKLVHENLESKSLRLEILKRRVDTLTEPVASMRTRKLLYKNAFISRSRNLKLAEIEVDLLGDQVEALLCLLERIYVELNRNASVLSRYFEVILWLTCGNTGNS</sequence>
<evidence type="ECO:0000256" key="1">
    <source>
        <dbReference type="SAM" id="Coils"/>
    </source>
</evidence>
<reference evidence="2" key="1">
    <citation type="submission" date="2019-10" db="EMBL/GenBank/DDBJ databases">
        <authorList>
            <person name="Zhang R."/>
            <person name="Pan Y."/>
            <person name="Wang J."/>
            <person name="Ma R."/>
            <person name="Yu S."/>
        </authorList>
    </citation>
    <scope>NUCLEOTIDE SEQUENCE</scope>
    <source>
        <strain evidence="2">LA-IB0</strain>
        <tissue evidence="2">Leaf</tissue>
    </source>
</reference>
<keyword evidence="1" id="KW-0175">Coiled coil</keyword>
<accession>A0AAV6Y6Z2</accession>
<feature type="coiled-coil region" evidence="1">
    <location>
        <begin position="108"/>
        <end position="135"/>
    </location>
</feature>
<dbReference type="Proteomes" id="UP000826271">
    <property type="component" value="Unassembled WGS sequence"/>
</dbReference>
<proteinExistence type="predicted"/>
<dbReference type="InterPro" id="IPR037490">
    <property type="entry name" value="WAP"/>
</dbReference>
<gene>
    <name evidence="2" type="ORF">BUALT_Bualt01G0105100</name>
</gene>
<dbReference type="AlphaFoldDB" id="A0AAV6Y6Z2"/>
<evidence type="ECO:0000313" key="3">
    <source>
        <dbReference type="Proteomes" id="UP000826271"/>
    </source>
</evidence>
<comment type="caution">
    <text evidence="2">The sequence shown here is derived from an EMBL/GenBank/DDBJ whole genome shotgun (WGS) entry which is preliminary data.</text>
</comment>
<dbReference type="PANTHER" id="PTHR33883:SF7">
    <property type="entry name" value="OS04G0521600 PROTEIN"/>
    <property type="match status" value="1"/>
</dbReference>
<protein>
    <recommendedName>
        <fullName evidence="4">WPP domain-associated protein</fullName>
    </recommendedName>
</protein>
<evidence type="ECO:0008006" key="4">
    <source>
        <dbReference type="Google" id="ProtNLM"/>
    </source>
</evidence>
<name>A0AAV6Y6Z2_9LAMI</name>
<keyword evidence="3" id="KW-1185">Reference proteome</keyword>
<dbReference type="PANTHER" id="PTHR33883">
    <property type="entry name" value="WPP DOMAIN-ASSOCIATED PROTEIN"/>
    <property type="match status" value="1"/>
</dbReference>
<dbReference type="EMBL" id="WHWC01000001">
    <property type="protein sequence ID" value="KAG8390644.1"/>
    <property type="molecule type" value="Genomic_DNA"/>
</dbReference>
<evidence type="ECO:0000313" key="2">
    <source>
        <dbReference type="EMBL" id="KAG8390644.1"/>
    </source>
</evidence>
<organism evidence="2 3">
    <name type="scientific">Buddleja alternifolia</name>
    <dbReference type="NCBI Taxonomy" id="168488"/>
    <lineage>
        <taxon>Eukaryota</taxon>
        <taxon>Viridiplantae</taxon>
        <taxon>Streptophyta</taxon>
        <taxon>Embryophyta</taxon>
        <taxon>Tracheophyta</taxon>
        <taxon>Spermatophyta</taxon>
        <taxon>Magnoliopsida</taxon>
        <taxon>eudicotyledons</taxon>
        <taxon>Gunneridae</taxon>
        <taxon>Pentapetalae</taxon>
        <taxon>asterids</taxon>
        <taxon>lamiids</taxon>
        <taxon>Lamiales</taxon>
        <taxon>Scrophulariaceae</taxon>
        <taxon>Buddlejeae</taxon>
        <taxon>Buddleja</taxon>
    </lineage>
</organism>